<dbReference type="InterPro" id="IPR039555">
    <property type="entry name" value="TraF/TrbB"/>
</dbReference>
<evidence type="ECO:0000256" key="2">
    <source>
        <dbReference type="SAM" id="SignalP"/>
    </source>
</evidence>
<protein>
    <recommendedName>
        <fullName evidence="3">Thioredoxin domain-containing protein</fullName>
    </recommendedName>
</protein>
<evidence type="ECO:0000313" key="4">
    <source>
        <dbReference type="EMBL" id="BDI06100.1"/>
    </source>
</evidence>
<dbReference type="Pfam" id="PF13728">
    <property type="entry name" value="TraF"/>
    <property type="match status" value="1"/>
</dbReference>
<feature type="chain" id="PRO_5046063992" description="Thioredoxin domain-containing protein" evidence="2">
    <location>
        <begin position="25"/>
        <end position="310"/>
    </location>
</feature>
<proteinExistence type="predicted"/>
<dbReference type="PROSITE" id="PS51352">
    <property type="entry name" value="THIOREDOXIN_2"/>
    <property type="match status" value="1"/>
</dbReference>
<dbReference type="SUPFAM" id="SSF52833">
    <property type="entry name" value="Thioredoxin-like"/>
    <property type="match status" value="1"/>
</dbReference>
<sequence length="310" mass="32907">MSGVPALESLLVIALATCALPCQAQGSGYWTDAWRGWHFYELPEEPEGPAPRPVARPASAATASAVPDRASVTRPPRAPELLEFERLQKALEELRQIAIVQPSEANVRRYMALESQVVARASAFADVARRVAWMQPELDPSLQGRPVNALALEVYDQQQAQSRSRAVAALGRDHVLLFFFRSDCPYCHAMAPVLAAFAQQHGLRVEAVTVDGGSLPQYPQPRQDNGIARALQVSQVPALYLAQPGAGRITPIGFGVLSQAQLLERLGSLAEGAPGGAAGGVVGVAAGSTALRNDLTTTAALPGPTWGIKP</sequence>
<dbReference type="InterPro" id="IPR014111">
    <property type="entry name" value="T4SS_TraF-like"/>
</dbReference>
<dbReference type="InterPro" id="IPR036249">
    <property type="entry name" value="Thioredoxin-like_sf"/>
</dbReference>
<dbReference type="RefSeq" id="WP_251969415.1">
    <property type="nucleotide sequence ID" value="NZ_AP025730.1"/>
</dbReference>
<organism evidence="4 5">
    <name type="scientific">Sphaerotilus microaerophilus</name>
    <dbReference type="NCBI Taxonomy" id="2914710"/>
    <lineage>
        <taxon>Bacteria</taxon>
        <taxon>Pseudomonadati</taxon>
        <taxon>Pseudomonadota</taxon>
        <taxon>Betaproteobacteria</taxon>
        <taxon>Burkholderiales</taxon>
        <taxon>Sphaerotilaceae</taxon>
        <taxon>Sphaerotilus</taxon>
    </lineage>
</organism>
<dbReference type="Gene3D" id="3.40.30.10">
    <property type="entry name" value="Glutaredoxin"/>
    <property type="match status" value="1"/>
</dbReference>
<keyword evidence="5" id="KW-1185">Reference proteome</keyword>
<dbReference type="NCBIfam" id="TIGR02740">
    <property type="entry name" value="TraF-like"/>
    <property type="match status" value="1"/>
</dbReference>
<feature type="compositionally biased region" description="Low complexity" evidence="1">
    <location>
        <begin position="55"/>
        <end position="70"/>
    </location>
</feature>
<dbReference type="CDD" id="cd02947">
    <property type="entry name" value="TRX_family"/>
    <property type="match status" value="1"/>
</dbReference>
<feature type="domain" description="Thioredoxin" evidence="3">
    <location>
        <begin position="141"/>
        <end position="271"/>
    </location>
</feature>
<evidence type="ECO:0000259" key="3">
    <source>
        <dbReference type="PROSITE" id="PS51352"/>
    </source>
</evidence>
<dbReference type="Proteomes" id="UP001057498">
    <property type="component" value="Chromosome"/>
</dbReference>
<feature type="region of interest" description="Disordered" evidence="1">
    <location>
        <begin position="46"/>
        <end position="74"/>
    </location>
</feature>
<name>A0ABN6PQE6_9BURK</name>
<gene>
    <name evidence="4" type="ORF">CATMQ487_30700</name>
</gene>
<evidence type="ECO:0000256" key="1">
    <source>
        <dbReference type="SAM" id="MobiDB-lite"/>
    </source>
</evidence>
<accession>A0ABN6PQE6</accession>
<evidence type="ECO:0000313" key="5">
    <source>
        <dbReference type="Proteomes" id="UP001057498"/>
    </source>
</evidence>
<dbReference type="EMBL" id="AP025730">
    <property type="protein sequence ID" value="BDI06100.1"/>
    <property type="molecule type" value="Genomic_DNA"/>
</dbReference>
<reference evidence="4" key="1">
    <citation type="submission" date="2022-04" db="EMBL/GenBank/DDBJ databases">
        <title>Whole genome sequence of Sphaerotilus sp. FB-5.</title>
        <authorList>
            <person name="Takeda M."/>
            <person name="Narihara S."/>
            <person name="Akimoto M."/>
            <person name="Akimoto R."/>
            <person name="Nishiyashiki S."/>
            <person name="Murakami T."/>
        </authorList>
    </citation>
    <scope>NUCLEOTIDE SEQUENCE</scope>
    <source>
        <strain evidence="4">FB-5</strain>
    </source>
</reference>
<keyword evidence="2" id="KW-0732">Signal</keyword>
<feature type="signal peptide" evidence="2">
    <location>
        <begin position="1"/>
        <end position="24"/>
    </location>
</feature>
<dbReference type="InterPro" id="IPR013766">
    <property type="entry name" value="Thioredoxin_domain"/>
</dbReference>